<sequence>MAILNGHIKDDLVAMFLWAPAS</sequence>
<proteinExistence type="predicted"/>
<reference evidence="1 2" key="1">
    <citation type="submission" date="2014-08" db="EMBL/GenBank/DDBJ databases">
        <authorList>
            <person name="Moulin Lionel"/>
        </authorList>
    </citation>
    <scope>NUCLEOTIDE SEQUENCE [LARGE SCALE GENOMIC DNA]</scope>
</reference>
<evidence type="ECO:0000313" key="1">
    <source>
        <dbReference type="EMBL" id="CDX53190.1"/>
    </source>
</evidence>
<dbReference type="EMBL" id="CCNE01000009">
    <property type="protein sequence ID" value="CDX53190.1"/>
    <property type="molecule type" value="Genomic_DNA"/>
</dbReference>
<dbReference type="AlphaFoldDB" id="A0A090GTH2"/>
<gene>
    <name evidence="1" type="ORF">MPL3365_170306</name>
</gene>
<accession>A0A090GTH2</accession>
<name>A0A090GTH2_MESPL</name>
<evidence type="ECO:0000313" key="2">
    <source>
        <dbReference type="Proteomes" id="UP000046122"/>
    </source>
</evidence>
<dbReference type="Proteomes" id="UP000046122">
    <property type="component" value="Unassembled WGS sequence"/>
</dbReference>
<protein>
    <submittedName>
        <fullName evidence="1">Uncharacterized protein</fullName>
    </submittedName>
</protein>
<organism evidence="1 2">
    <name type="scientific">Mesorhizobium plurifarium</name>
    <dbReference type="NCBI Taxonomy" id="69974"/>
    <lineage>
        <taxon>Bacteria</taxon>
        <taxon>Pseudomonadati</taxon>
        <taxon>Pseudomonadota</taxon>
        <taxon>Alphaproteobacteria</taxon>
        <taxon>Hyphomicrobiales</taxon>
        <taxon>Phyllobacteriaceae</taxon>
        <taxon>Mesorhizobium</taxon>
    </lineage>
</organism>